<gene>
    <name evidence="2" type="ORF">RV14_GL000248</name>
</gene>
<dbReference type="PANTHER" id="PTHR36433:SF2">
    <property type="entry name" value="YXEA FAMILY PROTEIN"/>
    <property type="match status" value="1"/>
</dbReference>
<evidence type="ECO:0008006" key="4">
    <source>
        <dbReference type="Google" id="ProtNLM"/>
    </source>
</evidence>
<comment type="caution">
    <text evidence="2">The sequence shown here is derived from an EMBL/GenBank/DDBJ whole genome shotgun (WGS) entry which is preliminary data.</text>
</comment>
<keyword evidence="1" id="KW-0812">Transmembrane</keyword>
<dbReference type="NCBIfam" id="TIGR01655">
    <property type="entry name" value="yxeA_fam"/>
    <property type="match status" value="1"/>
</dbReference>
<dbReference type="Gene3D" id="2.40.50.480">
    <property type="match status" value="1"/>
</dbReference>
<sequence>MKEGEEMKKLLLGIIISIITLGLGVSFCIFGGLHFVKKMIMGGDSYYTQVTINGEKNEIKDVHDEIVTQYKYTLIGYDIKGNEKVLVFKGQQPRPLRKGAYVKITWNEKKGVTSYEEVRQKDIPKLAKEKLSKG</sequence>
<protein>
    <recommendedName>
        <fullName evidence="4">YxeA family protein</fullName>
    </recommendedName>
</protein>
<dbReference type="EMBL" id="JXLB01000010">
    <property type="protein sequence ID" value="OJG81721.1"/>
    <property type="molecule type" value="Genomic_DNA"/>
</dbReference>
<evidence type="ECO:0000313" key="2">
    <source>
        <dbReference type="EMBL" id="OJG81721.1"/>
    </source>
</evidence>
<dbReference type="PANTHER" id="PTHR36433">
    <property type="entry name" value="HYPOTHETICAL CYTOSOLIC PROTEIN"/>
    <property type="match status" value="1"/>
</dbReference>
<dbReference type="AlphaFoldDB" id="A0A1L8WL26"/>
<dbReference type="STRING" id="150033.RV14_GL000248"/>
<name>A0A1L8WL26_9ENTE</name>
<accession>A0A1L8WL26</accession>
<evidence type="ECO:0000313" key="3">
    <source>
        <dbReference type="Proteomes" id="UP000182152"/>
    </source>
</evidence>
<dbReference type="InterPro" id="IPR036166">
    <property type="entry name" value="YxeA-like_sf"/>
</dbReference>
<reference evidence="2 3" key="1">
    <citation type="submission" date="2014-12" db="EMBL/GenBank/DDBJ databases">
        <title>Draft genome sequences of 29 type strains of Enterococci.</title>
        <authorList>
            <person name="Zhong Z."/>
            <person name="Sun Z."/>
            <person name="Liu W."/>
            <person name="Zhang W."/>
            <person name="Zhang H."/>
        </authorList>
    </citation>
    <scope>NUCLEOTIDE SEQUENCE [LARGE SCALE GENOMIC DNA]</scope>
    <source>
        <strain evidence="2 3">DSM 15687</strain>
    </source>
</reference>
<evidence type="ECO:0000256" key="1">
    <source>
        <dbReference type="SAM" id="Phobius"/>
    </source>
</evidence>
<proteinExistence type="predicted"/>
<organism evidence="2 3">
    <name type="scientific">Enterococcus ratti</name>
    <dbReference type="NCBI Taxonomy" id="150033"/>
    <lineage>
        <taxon>Bacteria</taxon>
        <taxon>Bacillati</taxon>
        <taxon>Bacillota</taxon>
        <taxon>Bacilli</taxon>
        <taxon>Lactobacillales</taxon>
        <taxon>Enterococcaceae</taxon>
        <taxon>Enterococcus</taxon>
    </lineage>
</organism>
<keyword evidence="3" id="KW-1185">Reference proteome</keyword>
<dbReference type="InterPro" id="IPR006542">
    <property type="entry name" value="DUF1093"/>
</dbReference>
<keyword evidence="1" id="KW-1133">Transmembrane helix</keyword>
<dbReference type="Proteomes" id="UP000182152">
    <property type="component" value="Unassembled WGS sequence"/>
</dbReference>
<dbReference type="SUPFAM" id="SSF159121">
    <property type="entry name" value="BC4932-like"/>
    <property type="match status" value="1"/>
</dbReference>
<dbReference type="Pfam" id="PF06486">
    <property type="entry name" value="DUF1093"/>
    <property type="match status" value="1"/>
</dbReference>
<keyword evidence="1" id="KW-0472">Membrane</keyword>
<feature type="transmembrane region" description="Helical" evidence="1">
    <location>
        <begin position="12"/>
        <end position="36"/>
    </location>
</feature>